<dbReference type="RefSeq" id="XP_040781361.1">
    <property type="nucleotide sequence ID" value="XM_040922449.1"/>
</dbReference>
<dbReference type="AlphaFoldDB" id="A0A9P4YD05"/>
<dbReference type="Proteomes" id="UP000803844">
    <property type="component" value="Unassembled WGS sequence"/>
</dbReference>
<evidence type="ECO:0000259" key="1">
    <source>
        <dbReference type="Pfam" id="PF05368"/>
    </source>
</evidence>
<feature type="domain" description="NmrA-like" evidence="1">
    <location>
        <begin position="8"/>
        <end position="292"/>
    </location>
</feature>
<protein>
    <submittedName>
        <fullName evidence="2">NAD(P)-binding protein</fullName>
    </submittedName>
</protein>
<dbReference type="EMBL" id="MU032344">
    <property type="protein sequence ID" value="KAF3770400.1"/>
    <property type="molecule type" value="Genomic_DNA"/>
</dbReference>
<comment type="caution">
    <text evidence="2">The sequence shown here is derived from an EMBL/GenBank/DDBJ whole genome shotgun (WGS) entry which is preliminary data.</text>
</comment>
<dbReference type="OrthoDB" id="3539286at2759"/>
<dbReference type="InterPro" id="IPR008030">
    <property type="entry name" value="NmrA-like"/>
</dbReference>
<sequence>MAAQEIHNVLITAAGGNIGQPLVQRFVDEASRSSDKYKLVLPTRRLEHLKSVLPSSVPGVEIAIVQGDIGDPVWLESILREHGVETVMLNLTGVEELMLTLNCFDAMRRASVQHLVYISAAGDFSLKAVEQGLMKYIHAGHVAVKVTIEHKLVYGDLPFTWTILGPMLFFSNDLRSKGPMMAHGFFPEPLSRNGVGRVDPQDIGLGAYRAIEDRGRKWAKKKVTIGGRHLYTSDEITSLWGKALGKEISMAGTDQQSLDELARSFCQYIGGPPIWGRDFALMYVGFDQVPWYQQTDEEYKAQCALLGKEPNSYEEFVAKTGAQWLAEVKK</sequence>
<keyword evidence="3" id="KW-1185">Reference proteome</keyword>
<dbReference type="Pfam" id="PF05368">
    <property type="entry name" value="NmrA"/>
    <property type="match status" value="1"/>
</dbReference>
<dbReference type="InterPro" id="IPR036291">
    <property type="entry name" value="NAD(P)-bd_dom_sf"/>
</dbReference>
<evidence type="ECO:0000313" key="3">
    <source>
        <dbReference type="Proteomes" id="UP000803844"/>
    </source>
</evidence>
<organism evidence="2 3">
    <name type="scientific">Cryphonectria parasitica (strain ATCC 38755 / EP155)</name>
    <dbReference type="NCBI Taxonomy" id="660469"/>
    <lineage>
        <taxon>Eukaryota</taxon>
        <taxon>Fungi</taxon>
        <taxon>Dikarya</taxon>
        <taxon>Ascomycota</taxon>
        <taxon>Pezizomycotina</taxon>
        <taxon>Sordariomycetes</taxon>
        <taxon>Sordariomycetidae</taxon>
        <taxon>Diaporthales</taxon>
        <taxon>Cryphonectriaceae</taxon>
        <taxon>Cryphonectria-Endothia species complex</taxon>
        <taxon>Cryphonectria</taxon>
    </lineage>
</organism>
<evidence type="ECO:0000313" key="2">
    <source>
        <dbReference type="EMBL" id="KAF3770400.1"/>
    </source>
</evidence>
<proteinExistence type="predicted"/>
<dbReference type="PANTHER" id="PTHR43162">
    <property type="match status" value="1"/>
</dbReference>
<dbReference type="InterPro" id="IPR051604">
    <property type="entry name" value="Ergot_Alk_Oxidoreductase"/>
</dbReference>
<dbReference type="GeneID" id="63839578"/>
<reference evidence="2" key="1">
    <citation type="journal article" date="2020" name="Phytopathology">
        <title>Genome sequence of the chestnut blight fungus Cryphonectria parasitica EP155: A fundamental resource for an archetypical invasive plant pathogen.</title>
        <authorList>
            <person name="Crouch J.A."/>
            <person name="Dawe A."/>
            <person name="Aerts A."/>
            <person name="Barry K."/>
            <person name="Churchill A.C.L."/>
            <person name="Grimwood J."/>
            <person name="Hillman B."/>
            <person name="Milgroom M.G."/>
            <person name="Pangilinan J."/>
            <person name="Smith M."/>
            <person name="Salamov A."/>
            <person name="Schmutz J."/>
            <person name="Yadav J."/>
            <person name="Grigoriev I.V."/>
            <person name="Nuss D."/>
        </authorList>
    </citation>
    <scope>NUCLEOTIDE SEQUENCE</scope>
    <source>
        <strain evidence="2">EP155</strain>
    </source>
</reference>
<gene>
    <name evidence="2" type="ORF">M406DRAFT_349195</name>
</gene>
<dbReference type="SUPFAM" id="SSF51735">
    <property type="entry name" value="NAD(P)-binding Rossmann-fold domains"/>
    <property type="match status" value="1"/>
</dbReference>
<dbReference type="PANTHER" id="PTHR43162:SF1">
    <property type="entry name" value="PRESTALK A DIFFERENTIATION PROTEIN A"/>
    <property type="match status" value="1"/>
</dbReference>
<name>A0A9P4YD05_CRYP1</name>
<accession>A0A9P4YD05</accession>
<dbReference type="Gene3D" id="3.40.50.720">
    <property type="entry name" value="NAD(P)-binding Rossmann-like Domain"/>
    <property type="match status" value="1"/>
</dbReference>